<keyword evidence="4 9" id="KW-0697">Rotamase</keyword>
<evidence type="ECO:0000313" key="13">
    <source>
        <dbReference type="Proteomes" id="UP000274661"/>
    </source>
</evidence>
<dbReference type="PROSITE" id="PS50198">
    <property type="entry name" value="PPIC_PPIASE_2"/>
    <property type="match status" value="1"/>
</dbReference>
<evidence type="ECO:0000256" key="3">
    <source>
        <dbReference type="ARBA" id="ARBA00022764"/>
    </source>
</evidence>
<sequence>MCSSTGSGRVVPSSSVSPSRDSAAKLGFSDRVTLALIAHLLQRQGISEVVAGFLNISAKTRLGLLASAVVLTAAAGASAAPAGRTQHRLAPVRKAPTPAAKAPVQVPVATPAAAPAPGARNSSSGLNLPQNPTLFGAGIPSVVKASAIVNGEVITQTDIDQRLALLAIANGQPIPADQLETLRTQVLRNLIDETLQIQAAKAEKIDVSNDDIDKTVKRVASGVKQTPEQMADYLKARGSSIRSIRRQIEGELAWQRLQRQKIENSVNVGDDEVKAVIARMNAAKGTEEFHVGEIYLSANQGNDAQVQANMAKILDALKQGGSFVGYARQFSEASTAAVGGDLGWVRPEMLPEQLSAVLRTMGPGQISAPVKVQGGYSILAVQDTRKVLTADPRDAVLALKQISISFPKGTSPTAAEPVLQRFAAAAQGSGGCGGADKIAADFHGDVVTSDGVKLRDLPPALQQMMTPMQVGQATRPFGSIEDGVRVLVICGRDEGQSDTEAPTYDKVFAQLNEERVNLRSRRYLRDLRRDAVIEFR</sequence>
<organism evidence="12 13">
    <name type="scientific">Sphingomonas ginkgonis</name>
    <dbReference type="NCBI Taxonomy" id="2315330"/>
    <lineage>
        <taxon>Bacteria</taxon>
        <taxon>Pseudomonadati</taxon>
        <taxon>Pseudomonadota</taxon>
        <taxon>Alphaproteobacteria</taxon>
        <taxon>Sphingomonadales</taxon>
        <taxon>Sphingomonadaceae</taxon>
        <taxon>Sphingomonas</taxon>
    </lineage>
</organism>
<evidence type="ECO:0000256" key="7">
    <source>
        <dbReference type="ARBA" id="ARBA00030642"/>
    </source>
</evidence>
<dbReference type="InterPro" id="IPR000297">
    <property type="entry name" value="PPIase_PpiC"/>
</dbReference>
<dbReference type="EMBL" id="RWJF01000001">
    <property type="protein sequence ID" value="RST30801.1"/>
    <property type="molecule type" value="Genomic_DNA"/>
</dbReference>
<feature type="region of interest" description="Disordered" evidence="10">
    <location>
        <begin position="1"/>
        <end position="22"/>
    </location>
</feature>
<evidence type="ECO:0000256" key="4">
    <source>
        <dbReference type="ARBA" id="ARBA00023110"/>
    </source>
</evidence>
<dbReference type="Gene3D" id="3.10.50.40">
    <property type="match status" value="1"/>
</dbReference>
<dbReference type="InterPro" id="IPR027304">
    <property type="entry name" value="Trigger_fact/SurA_dom_sf"/>
</dbReference>
<name>A0A3R9WNV5_9SPHN</name>
<keyword evidence="13" id="KW-1185">Reference proteome</keyword>
<feature type="compositionally biased region" description="Low complexity" evidence="10">
    <location>
        <begin position="1"/>
        <end position="21"/>
    </location>
</feature>
<evidence type="ECO:0000256" key="1">
    <source>
        <dbReference type="ARBA" id="ARBA00018370"/>
    </source>
</evidence>
<keyword evidence="6 9" id="KW-0413">Isomerase</keyword>
<dbReference type="OrthoDB" id="9791746at2"/>
<gene>
    <name evidence="12" type="ORF">HMF7854_08085</name>
</gene>
<evidence type="ECO:0000256" key="9">
    <source>
        <dbReference type="PROSITE-ProRule" id="PRU00278"/>
    </source>
</evidence>
<evidence type="ECO:0000259" key="11">
    <source>
        <dbReference type="PROSITE" id="PS50198"/>
    </source>
</evidence>
<dbReference type="InterPro" id="IPR046357">
    <property type="entry name" value="PPIase_dom_sf"/>
</dbReference>
<dbReference type="Gene3D" id="1.10.4030.10">
    <property type="entry name" value="Porin chaperone SurA, peptide-binding domain"/>
    <property type="match status" value="1"/>
</dbReference>
<dbReference type="GO" id="GO:0003755">
    <property type="term" value="F:peptidyl-prolyl cis-trans isomerase activity"/>
    <property type="evidence" value="ECO:0007669"/>
    <property type="project" value="UniProtKB-KW"/>
</dbReference>
<dbReference type="SUPFAM" id="SSF54534">
    <property type="entry name" value="FKBP-like"/>
    <property type="match status" value="2"/>
</dbReference>
<evidence type="ECO:0000256" key="5">
    <source>
        <dbReference type="ARBA" id="ARBA00023186"/>
    </source>
</evidence>
<dbReference type="Proteomes" id="UP000274661">
    <property type="component" value="Unassembled WGS sequence"/>
</dbReference>
<dbReference type="PANTHER" id="PTHR47637">
    <property type="entry name" value="CHAPERONE SURA"/>
    <property type="match status" value="1"/>
</dbReference>
<keyword evidence="5" id="KW-0143">Chaperone</keyword>
<reference evidence="12 13" key="1">
    <citation type="submission" date="2018-12" db="EMBL/GenBank/DDBJ databases">
        <title>Sphingomonas sp. HMF7854 Genome sequencing and assembly.</title>
        <authorList>
            <person name="Cha I."/>
            <person name="Kang H."/>
            <person name="Kim H."/>
            <person name="Kang J."/>
            <person name="Joh K."/>
        </authorList>
    </citation>
    <scope>NUCLEOTIDE SEQUENCE [LARGE SCALE GENOMIC DNA]</scope>
    <source>
        <strain evidence="12 13">HMF7854</strain>
    </source>
</reference>
<dbReference type="PANTHER" id="PTHR47637:SF1">
    <property type="entry name" value="CHAPERONE SURA"/>
    <property type="match status" value="1"/>
</dbReference>
<feature type="domain" description="PpiC" evidence="11">
    <location>
        <begin position="286"/>
        <end position="383"/>
    </location>
</feature>
<proteinExistence type="predicted"/>
<keyword evidence="2" id="KW-0732">Signal</keyword>
<dbReference type="Pfam" id="PF00639">
    <property type="entry name" value="Rotamase"/>
    <property type="match status" value="1"/>
</dbReference>
<dbReference type="InterPro" id="IPR015391">
    <property type="entry name" value="SurA_N"/>
</dbReference>
<protein>
    <recommendedName>
        <fullName evidence="1">Parvulin-like PPIase</fullName>
    </recommendedName>
    <alternativeName>
        <fullName evidence="7">Peptidyl-prolyl cis-trans isomerase plp</fullName>
    </alternativeName>
    <alternativeName>
        <fullName evidence="8">Rotamase plp</fullName>
    </alternativeName>
</protein>
<comment type="caution">
    <text evidence="12">The sequence shown here is derived from an EMBL/GenBank/DDBJ whole genome shotgun (WGS) entry which is preliminary data.</text>
</comment>
<dbReference type="InterPro" id="IPR050280">
    <property type="entry name" value="OMP_Chaperone_SurA"/>
</dbReference>
<keyword evidence="3" id="KW-0574">Periplasm</keyword>
<dbReference type="SUPFAM" id="SSF109998">
    <property type="entry name" value="Triger factor/SurA peptide-binding domain-like"/>
    <property type="match status" value="1"/>
</dbReference>
<dbReference type="Pfam" id="PF09312">
    <property type="entry name" value="SurA_N"/>
    <property type="match status" value="1"/>
</dbReference>
<evidence type="ECO:0000256" key="6">
    <source>
        <dbReference type="ARBA" id="ARBA00023235"/>
    </source>
</evidence>
<evidence type="ECO:0000256" key="10">
    <source>
        <dbReference type="SAM" id="MobiDB-lite"/>
    </source>
</evidence>
<accession>A0A3R9WNV5</accession>
<evidence type="ECO:0000313" key="12">
    <source>
        <dbReference type="EMBL" id="RST30801.1"/>
    </source>
</evidence>
<evidence type="ECO:0000256" key="2">
    <source>
        <dbReference type="ARBA" id="ARBA00022729"/>
    </source>
</evidence>
<evidence type="ECO:0000256" key="8">
    <source>
        <dbReference type="ARBA" id="ARBA00031484"/>
    </source>
</evidence>
<dbReference type="AlphaFoldDB" id="A0A3R9WNV5"/>